<accession>A0A538TIJ4</accession>
<name>A0A538TIJ4_UNCEI</name>
<feature type="transmembrane region" description="Helical" evidence="9">
    <location>
        <begin position="35"/>
        <end position="59"/>
    </location>
</feature>
<evidence type="ECO:0000313" key="10">
    <source>
        <dbReference type="EMBL" id="TMQ63450.1"/>
    </source>
</evidence>
<feature type="transmembrane region" description="Helical" evidence="9">
    <location>
        <begin position="235"/>
        <end position="257"/>
    </location>
</feature>
<comment type="cofactor">
    <cofactor evidence="7">
        <name>Mg(2+)</name>
        <dbReference type="ChEBI" id="CHEBI:18420"/>
    </cofactor>
</comment>
<comment type="caution">
    <text evidence="10">The sequence shown here is derived from an EMBL/GenBank/DDBJ whole genome shotgun (WGS) entry which is preliminary data.</text>
</comment>
<keyword evidence="3 10" id="KW-0808">Transferase</keyword>
<dbReference type="InterPro" id="IPR000715">
    <property type="entry name" value="Glycosyl_transferase_4"/>
</dbReference>
<dbReference type="CDD" id="cd06853">
    <property type="entry name" value="GT_WecA_like"/>
    <property type="match status" value="1"/>
</dbReference>
<evidence type="ECO:0000256" key="3">
    <source>
        <dbReference type="ARBA" id="ARBA00022679"/>
    </source>
</evidence>
<comment type="subcellular location">
    <subcellularLocation>
        <location evidence="1">Cell membrane</location>
        <topology evidence="1">Multi-pass membrane protein</topology>
    </subcellularLocation>
</comment>
<feature type="region of interest" description="Disordered" evidence="8">
    <location>
        <begin position="1"/>
        <end position="25"/>
    </location>
</feature>
<reference evidence="10 11" key="1">
    <citation type="journal article" date="2019" name="Nat. Microbiol.">
        <title>Mediterranean grassland soil C-N compound turnover is dependent on rainfall and depth, and is mediated by genomically divergent microorganisms.</title>
        <authorList>
            <person name="Diamond S."/>
            <person name="Andeer P.F."/>
            <person name="Li Z."/>
            <person name="Crits-Christoph A."/>
            <person name="Burstein D."/>
            <person name="Anantharaman K."/>
            <person name="Lane K.R."/>
            <person name="Thomas B.C."/>
            <person name="Pan C."/>
            <person name="Northen T.R."/>
            <person name="Banfield J.F."/>
        </authorList>
    </citation>
    <scope>NUCLEOTIDE SEQUENCE [LARGE SCALE GENOMIC DNA]</scope>
    <source>
        <strain evidence="10">WS_9</strain>
    </source>
</reference>
<evidence type="ECO:0000256" key="8">
    <source>
        <dbReference type="SAM" id="MobiDB-lite"/>
    </source>
</evidence>
<keyword evidence="7" id="KW-0479">Metal-binding</keyword>
<dbReference type="Pfam" id="PF00953">
    <property type="entry name" value="Glycos_transf_4"/>
    <property type="match status" value="1"/>
</dbReference>
<dbReference type="AlphaFoldDB" id="A0A538TIJ4"/>
<evidence type="ECO:0000256" key="6">
    <source>
        <dbReference type="ARBA" id="ARBA00023136"/>
    </source>
</evidence>
<dbReference type="EMBL" id="VBOZ01000031">
    <property type="protein sequence ID" value="TMQ63450.1"/>
    <property type="molecule type" value="Genomic_DNA"/>
</dbReference>
<feature type="binding site" evidence="7">
    <location>
        <position position="179"/>
    </location>
    <ligand>
        <name>Mg(2+)</name>
        <dbReference type="ChEBI" id="CHEBI:18420"/>
    </ligand>
</feature>
<feature type="binding site" evidence="7">
    <location>
        <position position="239"/>
    </location>
    <ligand>
        <name>Mg(2+)</name>
        <dbReference type="ChEBI" id="CHEBI:18420"/>
    </ligand>
</feature>
<evidence type="ECO:0000256" key="1">
    <source>
        <dbReference type="ARBA" id="ARBA00004651"/>
    </source>
</evidence>
<protein>
    <submittedName>
        <fullName evidence="10">Undecaprenyl/decaprenyl-phosphate alpha-N-acetylglucosaminyl 1-phosphate transferase</fullName>
    </submittedName>
</protein>
<dbReference type="GO" id="GO:0071555">
    <property type="term" value="P:cell wall organization"/>
    <property type="evidence" value="ECO:0007669"/>
    <property type="project" value="TreeGrafter"/>
</dbReference>
<evidence type="ECO:0000256" key="5">
    <source>
        <dbReference type="ARBA" id="ARBA00022989"/>
    </source>
</evidence>
<evidence type="ECO:0000256" key="9">
    <source>
        <dbReference type="SAM" id="Phobius"/>
    </source>
</evidence>
<keyword evidence="4 9" id="KW-0812">Transmembrane</keyword>
<gene>
    <name evidence="10" type="ORF">E6K79_10250</name>
</gene>
<evidence type="ECO:0000256" key="2">
    <source>
        <dbReference type="ARBA" id="ARBA00022475"/>
    </source>
</evidence>
<evidence type="ECO:0000256" key="7">
    <source>
        <dbReference type="PIRSR" id="PIRSR600715-1"/>
    </source>
</evidence>
<keyword evidence="7" id="KW-0460">Magnesium</keyword>
<dbReference type="PANTHER" id="PTHR22926">
    <property type="entry name" value="PHOSPHO-N-ACETYLMURAMOYL-PENTAPEPTIDE-TRANSFERASE"/>
    <property type="match status" value="1"/>
</dbReference>
<feature type="transmembrane region" description="Helical" evidence="9">
    <location>
        <begin position="263"/>
        <end position="286"/>
    </location>
</feature>
<feature type="transmembrane region" description="Helical" evidence="9">
    <location>
        <begin position="107"/>
        <end position="125"/>
    </location>
</feature>
<organism evidence="10 11">
    <name type="scientific">Eiseniibacteriota bacterium</name>
    <dbReference type="NCBI Taxonomy" id="2212470"/>
    <lineage>
        <taxon>Bacteria</taxon>
        <taxon>Candidatus Eiseniibacteriota</taxon>
    </lineage>
</organism>
<feature type="transmembrane region" description="Helical" evidence="9">
    <location>
        <begin position="187"/>
        <end position="206"/>
    </location>
</feature>
<evidence type="ECO:0000313" key="11">
    <source>
        <dbReference type="Proteomes" id="UP000317691"/>
    </source>
</evidence>
<dbReference type="GO" id="GO:0046872">
    <property type="term" value="F:metal ion binding"/>
    <property type="evidence" value="ECO:0007669"/>
    <property type="project" value="UniProtKB-KW"/>
</dbReference>
<evidence type="ECO:0000256" key="4">
    <source>
        <dbReference type="ARBA" id="ARBA00022692"/>
    </source>
</evidence>
<feature type="transmembrane region" description="Helical" evidence="9">
    <location>
        <begin position="313"/>
        <end position="336"/>
    </location>
</feature>
<dbReference type="GO" id="GO:0009103">
    <property type="term" value="P:lipopolysaccharide biosynthetic process"/>
    <property type="evidence" value="ECO:0007669"/>
    <property type="project" value="TreeGrafter"/>
</dbReference>
<dbReference type="PANTHER" id="PTHR22926:SF3">
    <property type="entry name" value="UNDECAPRENYL-PHOSPHATE ALPHA-N-ACETYLGLUCOSAMINYL 1-PHOSPHATE TRANSFERASE"/>
    <property type="match status" value="1"/>
</dbReference>
<feature type="transmembrane region" description="Helical" evidence="9">
    <location>
        <begin position="80"/>
        <end position="101"/>
    </location>
</feature>
<dbReference type="GO" id="GO:0016780">
    <property type="term" value="F:phosphotransferase activity, for other substituted phosphate groups"/>
    <property type="evidence" value="ECO:0007669"/>
    <property type="project" value="InterPro"/>
</dbReference>
<dbReference type="Proteomes" id="UP000317691">
    <property type="component" value="Unassembled WGS sequence"/>
</dbReference>
<feature type="transmembrane region" description="Helical" evidence="9">
    <location>
        <begin position="159"/>
        <end position="180"/>
    </location>
</feature>
<dbReference type="GO" id="GO:0005886">
    <property type="term" value="C:plasma membrane"/>
    <property type="evidence" value="ECO:0007669"/>
    <property type="project" value="UniProtKB-SubCell"/>
</dbReference>
<keyword evidence="5 9" id="KW-1133">Transmembrane helix</keyword>
<dbReference type="GO" id="GO:0044038">
    <property type="term" value="P:cell wall macromolecule biosynthetic process"/>
    <property type="evidence" value="ECO:0007669"/>
    <property type="project" value="TreeGrafter"/>
</dbReference>
<proteinExistence type="predicted"/>
<feature type="transmembrane region" description="Helical" evidence="9">
    <location>
        <begin position="342"/>
        <end position="360"/>
    </location>
</feature>
<keyword evidence="2" id="KW-1003">Cell membrane</keyword>
<sequence length="367" mass="38105">MGHRARGARVEQRRAPQADAEAPALHPRRRLSGPLPFLVVAPLAFASALLTTPIFVKIARTTGYLDHPDPRKSHAEPTPLLGGVAVALALLLAAALGRAFFSIPIALPRPGFFIGAALSLGMGLLDDRRPMPPLGKLAGQLAAALCLVLWGPQVEWIRASPLTLAAAILGVVALLNAINFLDAMDGIVGATVPITAAGFVAIGLLHHAPVDLILAWGLVGAGAGFLVYNAPPARIFLGDAGSHLLGFALAALTLQALQGPPTIPHLSAVALLLSYPLFDVIFVIVVRVVGGRPIYIGGVDHTTHRLGRRSGKWGALGIVAIAVTLNVCLGVLVWGLSDPQPVIAAVLVSGLGYAIFWAYLGRIGPTP</sequence>
<feature type="transmembrane region" description="Helical" evidence="9">
    <location>
        <begin position="212"/>
        <end position="228"/>
    </location>
</feature>
<keyword evidence="6 9" id="KW-0472">Membrane</keyword>